<proteinExistence type="inferred from homology"/>
<dbReference type="AlphaFoldDB" id="A0A972FZ43"/>
<accession>A0A972FZ43</accession>
<dbReference type="InterPro" id="IPR020103">
    <property type="entry name" value="PsdUridine_synth_cat_dom_sf"/>
</dbReference>
<dbReference type="InterPro" id="IPR042092">
    <property type="entry name" value="PsdUridine_s_RsuA/RluB/E/F_cat"/>
</dbReference>
<organism evidence="6 7">
    <name type="scientific">Shewanella salipaludis</name>
    <dbReference type="NCBI Taxonomy" id="2723052"/>
    <lineage>
        <taxon>Bacteria</taxon>
        <taxon>Pseudomonadati</taxon>
        <taxon>Pseudomonadota</taxon>
        <taxon>Gammaproteobacteria</taxon>
        <taxon>Alteromonadales</taxon>
        <taxon>Shewanellaceae</taxon>
        <taxon>Shewanella</taxon>
    </lineage>
</organism>
<dbReference type="Pfam" id="PF00849">
    <property type="entry name" value="PseudoU_synth_2"/>
    <property type="match status" value="1"/>
</dbReference>
<dbReference type="InterPro" id="IPR000748">
    <property type="entry name" value="PsdUridine_synth_RsuA/RluB/E/F"/>
</dbReference>
<dbReference type="GO" id="GO:0140098">
    <property type="term" value="F:catalytic activity, acting on RNA"/>
    <property type="evidence" value="ECO:0007669"/>
    <property type="project" value="UniProtKB-ARBA"/>
</dbReference>
<dbReference type="Gene3D" id="3.30.70.580">
    <property type="entry name" value="Pseudouridine synthase I, catalytic domain, N-terminal subdomain"/>
    <property type="match status" value="1"/>
</dbReference>
<dbReference type="Gene3D" id="3.30.70.1560">
    <property type="entry name" value="Alpha-L RNA-binding motif"/>
    <property type="match status" value="1"/>
</dbReference>
<dbReference type="EC" id="5.4.99.-" evidence="4"/>
<dbReference type="CDD" id="cd00165">
    <property type="entry name" value="S4"/>
    <property type="match status" value="1"/>
</dbReference>
<evidence type="ECO:0000256" key="3">
    <source>
        <dbReference type="PROSITE-ProRule" id="PRU00182"/>
    </source>
</evidence>
<evidence type="ECO:0000313" key="7">
    <source>
        <dbReference type="Proteomes" id="UP000737113"/>
    </source>
</evidence>
<keyword evidence="3" id="KW-0694">RNA-binding</keyword>
<dbReference type="CDD" id="cd02554">
    <property type="entry name" value="PseudoU_synth_RluF"/>
    <property type="match status" value="1"/>
</dbReference>
<dbReference type="NCBIfam" id="TIGR00093">
    <property type="entry name" value="pseudouridine synthase"/>
    <property type="match status" value="1"/>
</dbReference>
<dbReference type="Gene3D" id="3.10.290.10">
    <property type="entry name" value="RNA-binding S4 domain"/>
    <property type="match status" value="1"/>
</dbReference>
<dbReference type="InterPro" id="IPR018496">
    <property type="entry name" value="PsdUridine_synth_RsuA/RluB_CS"/>
</dbReference>
<feature type="domain" description="Pseudouridine synthase RsuA/RluA-like" evidence="5">
    <location>
        <begin position="69"/>
        <end position="194"/>
    </location>
</feature>
<dbReference type="PROSITE" id="PS01149">
    <property type="entry name" value="PSI_RSU"/>
    <property type="match status" value="1"/>
</dbReference>
<dbReference type="InterPro" id="IPR020094">
    <property type="entry name" value="TruA/RsuA/RluB/E/F_N"/>
</dbReference>
<keyword evidence="2 4" id="KW-0413">Isomerase</keyword>
<comment type="caution">
    <text evidence="6">The sequence shown here is derived from an EMBL/GenBank/DDBJ whole genome shotgun (WGS) entry which is preliminary data.</text>
</comment>
<dbReference type="InterPro" id="IPR006145">
    <property type="entry name" value="PsdUridine_synth_RsuA/RluA"/>
</dbReference>
<evidence type="ECO:0000256" key="4">
    <source>
        <dbReference type="RuleBase" id="RU003887"/>
    </source>
</evidence>
<gene>
    <name evidence="6" type="ORF">HC757_11905</name>
</gene>
<dbReference type="InterPro" id="IPR036986">
    <property type="entry name" value="S4_RNA-bd_sf"/>
</dbReference>
<reference evidence="6" key="1">
    <citation type="submission" date="2020-04" db="EMBL/GenBank/DDBJ databases">
        <title>Description of Shewanella salipaludis sp. nov., isolated from a salt marsh.</title>
        <authorList>
            <person name="Park S."/>
            <person name="Yoon J.-H."/>
        </authorList>
    </citation>
    <scope>NUCLEOTIDE SEQUENCE</scope>
    <source>
        <strain evidence="6">SHSM-M6</strain>
    </source>
</reference>
<dbReference type="GO" id="GO:0003723">
    <property type="term" value="F:RNA binding"/>
    <property type="evidence" value="ECO:0007669"/>
    <property type="project" value="UniProtKB-KW"/>
</dbReference>
<evidence type="ECO:0000259" key="5">
    <source>
        <dbReference type="Pfam" id="PF00849"/>
    </source>
</evidence>
<dbReference type="EMBL" id="JAAXYH010000008">
    <property type="protein sequence ID" value="NMH65863.1"/>
    <property type="molecule type" value="Genomic_DNA"/>
</dbReference>
<name>A0A972FZ43_9GAMM</name>
<dbReference type="GO" id="GO:0001522">
    <property type="term" value="P:pseudouridine synthesis"/>
    <property type="evidence" value="ECO:0007669"/>
    <property type="project" value="InterPro"/>
</dbReference>
<dbReference type="GO" id="GO:0006364">
    <property type="term" value="P:rRNA processing"/>
    <property type="evidence" value="ECO:0007669"/>
    <property type="project" value="UniProtKB-ARBA"/>
</dbReference>
<dbReference type="Proteomes" id="UP000737113">
    <property type="component" value="Unassembled WGS sequence"/>
</dbReference>
<sequence>MQPRLAKYLALCGLGSRRHACRLIDAGLVTFNGRPASHRDRVSLDGHETCLDDIRVAGVRLRPPQAPSYWLFNKPVGVDCRLLAQDPCSLLHLLPAGPRLYPVGRLDKDSRGLLLLTNDGELTHSLMHPDFGHSKTYHVRLNLALDAAFLTQMAQGVSYKGISTLPCDTRRLTDDSFEIVLTQGLNRQIRRMSQALGYRVMDLQRVALMRLELGDLAEGQMRPLTEQEIAGLVHLKQAKSPPTSQ</sequence>
<dbReference type="PANTHER" id="PTHR47683">
    <property type="entry name" value="PSEUDOURIDINE SYNTHASE FAMILY PROTEIN-RELATED"/>
    <property type="match status" value="1"/>
</dbReference>
<protein>
    <recommendedName>
        <fullName evidence="4">Pseudouridine synthase</fullName>
        <ecNumber evidence="4">5.4.99.-</ecNumber>
    </recommendedName>
</protein>
<comment type="similarity">
    <text evidence="1 4">Belongs to the pseudouridine synthase RsuA family.</text>
</comment>
<dbReference type="GO" id="GO:0009982">
    <property type="term" value="F:pseudouridine synthase activity"/>
    <property type="evidence" value="ECO:0007669"/>
    <property type="project" value="InterPro"/>
</dbReference>
<dbReference type="SUPFAM" id="SSF55174">
    <property type="entry name" value="Alpha-L RNA-binding motif"/>
    <property type="match status" value="1"/>
</dbReference>
<dbReference type="PANTHER" id="PTHR47683:SF2">
    <property type="entry name" value="RNA-BINDING S4 DOMAIN-CONTAINING PROTEIN"/>
    <property type="match status" value="1"/>
</dbReference>
<evidence type="ECO:0000313" key="6">
    <source>
        <dbReference type="EMBL" id="NMH65863.1"/>
    </source>
</evidence>
<dbReference type="SUPFAM" id="SSF55120">
    <property type="entry name" value="Pseudouridine synthase"/>
    <property type="match status" value="1"/>
</dbReference>
<keyword evidence="7" id="KW-1185">Reference proteome</keyword>
<evidence type="ECO:0000256" key="1">
    <source>
        <dbReference type="ARBA" id="ARBA00008348"/>
    </source>
</evidence>
<evidence type="ECO:0000256" key="2">
    <source>
        <dbReference type="ARBA" id="ARBA00023235"/>
    </source>
</evidence>
<dbReference type="RefSeq" id="WP_169564596.1">
    <property type="nucleotide sequence ID" value="NZ_JAAXYH010000008.1"/>
</dbReference>
<dbReference type="PROSITE" id="PS50889">
    <property type="entry name" value="S4"/>
    <property type="match status" value="1"/>
</dbReference>
<dbReference type="InterPro" id="IPR050343">
    <property type="entry name" value="RsuA_PseudoU_synthase"/>
</dbReference>